<dbReference type="InterPro" id="IPR019405">
    <property type="entry name" value="Lactonase_7-beta_prop"/>
</dbReference>
<dbReference type="Gene3D" id="2.130.10.10">
    <property type="entry name" value="YVTN repeat-like/Quinoprotein amine dehydrogenase"/>
    <property type="match status" value="1"/>
</dbReference>
<dbReference type="EMBL" id="CENE01000029">
    <property type="protein sequence ID" value="CEQ42588.1"/>
    <property type="molecule type" value="Genomic_DNA"/>
</dbReference>
<dbReference type="AlphaFoldDB" id="A0A0D6ERW9"/>
<dbReference type="PANTHER" id="PTHR30344">
    <property type="entry name" value="6-PHOSPHOGLUCONOLACTONASE-RELATED"/>
    <property type="match status" value="1"/>
</dbReference>
<evidence type="ECO:0000256" key="1">
    <source>
        <dbReference type="ARBA" id="ARBA00005564"/>
    </source>
</evidence>
<keyword evidence="3" id="KW-1185">Reference proteome</keyword>
<dbReference type="InterPro" id="IPR015943">
    <property type="entry name" value="WD40/YVTN_repeat-like_dom_sf"/>
</dbReference>
<organism evidence="2 3">
    <name type="scientific">Sporidiobolus salmonicolor</name>
    <name type="common">Yeast-like fungus</name>
    <name type="synonym">Sporobolomyces salmonicolor</name>
    <dbReference type="NCBI Taxonomy" id="5005"/>
    <lineage>
        <taxon>Eukaryota</taxon>
        <taxon>Fungi</taxon>
        <taxon>Dikarya</taxon>
        <taxon>Basidiomycota</taxon>
        <taxon>Pucciniomycotina</taxon>
        <taxon>Microbotryomycetes</taxon>
        <taxon>Sporidiobolales</taxon>
        <taxon>Sporidiobolaceae</taxon>
        <taxon>Sporobolomyces</taxon>
    </lineage>
</organism>
<dbReference type="Proteomes" id="UP000243876">
    <property type="component" value="Unassembled WGS sequence"/>
</dbReference>
<evidence type="ECO:0000313" key="2">
    <source>
        <dbReference type="EMBL" id="CEQ42588.1"/>
    </source>
</evidence>
<reference evidence="3" key="1">
    <citation type="submission" date="2015-02" db="EMBL/GenBank/DDBJ databases">
        <authorList>
            <person name="Gon?alves P."/>
        </authorList>
    </citation>
    <scope>NUCLEOTIDE SEQUENCE [LARGE SCALE GENOMIC DNA]</scope>
</reference>
<dbReference type="InterPro" id="IPR011048">
    <property type="entry name" value="Haem_d1_sf"/>
</dbReference>
<proteinExistence type="inferred from homology"/>
<gene>
    <name evidence="2" type="primary">SPOSA6832_04413</name>
</gene>
<dbReference type="InterPro" id="IPR050282">
    <property type="entry name" value="Cycloisomerase_2"/>
</dbReference>
<evidence type="ECO:0000313" key="3">
    <source>
        <dbReference type="Proteomes" id="UP000243876"/>
    </source>
</evidence>
<dbReference type="SUPFAM" id="SSF51004">
    <property type="entry name" value="C-terminal (heme d1) domain of cytochrome cd1-nitrite reductase"/>
    <property type="match status" value="1"/>
</dbReference>
<sequence>MPRTLYTSGYGGEIAVLSFDAVRSSLSVASTIPAGTAPTWLTLSTIHPILYTGDEFNSPSGTLIAFSIAEDGSLAQAGESAEVGEGPVHFALGKGGKHLYAACYSGGELTAVGLKDDGTFDTEREKQSFKYRGKGQHKGRQEAPHAHGVAIDPTGNFLFCADLGTDQLHVYKIGPQLTEQPAISLPAGNGPRHLVFAAPSSSSSRTLLYLVEELSNTVAIFEVLYPSSPDGTLSLNVLQREVSTLPPDYKDVPGDWTAAELDVSPDRRFLYVSNRAPTDPAPKSDTLMIAELSADGIVVEGRTPTFVSLGGRGPRHFTFSPKTEEDEEGKYLAVAFQRTNEVGVYVVKGKGLAEVARVKGIKEPTCVVWR</sequence>
<protein>
    <submittedName>
        <fullName evidence="2">SPOSA6832_04413-mRNA-1:cds</fullName>
    </submittedName>
</protein>
<dbReference type="Pfam" id="PF10282">
    <property type="entry name" value="Lactonase"/>
    <property type="match status" value="1"/>
</dbReference>
<dbReference type="OrthoDB" id="9972196at2759"/>
<dbReference type="GO" id="GO:0017057">
    <property type="term" value="F:6-phosphogluconolactonase activity"/>
    <property type="evidence" value="ECO:0007669"/>
    <property type="project" value="TreeGrafter"/>
</dbReference>
<name>A0A0D6ERW9_SPOSA</name>
<dbReference type="PANTHER" id="PTHR30344:SF1">
    <property type="entry name" value="6-PHOSPHOGLUCONOLACTONASE"/>
    <property type="match status" value="1"/>
</dbReference>
<accession>A0A0D6ERW9</accession>
<comment type="similarity">
    <text evidence="1">Belongs to the cycloisomerase 2 family.</text>
</comment>